<dbReference type="InterPro" id="IPR008271">
    <property type="entry name" value="Ser/Thr_kinase_AS"/>
</dbReference>
<proteinExistence type="predicted"/>
<keyword evidence="5 11" id="KW-0418">Kinase</keyword>
<dbReference type="SUPFAM" id="SSF56112">
    <property type="entry name" value="Protein kinase-like (PK-like)"/>
    <property type="match status" value="1"/>
</dbReference>
<dbReference type="InterPro" id="IPR011009">
    <property type="entry name" value="Kinase-like_dom_sf"/>
</dbReference>
<accession>A0ABV3B1J1</accession>
<dbReference type="Proteomes" id="UP001551189">
    <property type="component" value="Unassembled WGS sequence"/>
</dbReference>
<feature type="compositionally biased region" description="Basic and acidic residues" evidence="8">
    <location>
        <begin position="340"/>
        <end position="358"/>
    </location>
</feature>
<dbReference type="PROSITE" id="PS00108">
    <property type="entry name" value="PROTEIN_KINASE_ST"/>
    <property type="match status" value="1"/>
</dbReference>
<dbReference type="GO" id="GO:0016301">
    <property type="term" value="F:kinase activity"/>
    <property type="evidence" value="ECO:0007669"/>
    <property type="project" value="UniProtKB-KW"/>
</dbReference>
<gene>
    <name evidence="11" type="ORF">ABZ931_18580</name>
</gene>
<dbReference type="InterPro" id="IPR000719">
    <property type="entry name" value="Prot_kinase_dom"/>
</dbReference>
<feature type="compositionally biased region" description="Pro residues" evidence="8">
    <location>
        <begin position="398"/>
        <end position="410"/>
    </location>
</feature>
<dbReference type="Gene3D" id="1.10.510.10">
    <property type="entry name" value="Transferase(Phosphotransferase) domain 1"/>
    <property type="match status" value="1"/>
</dbReference>
<dbReference type="PROSITE" id="PS50011">
    <property type="entry name" value="PROTEIN_KINASE_DOM"/>
    <property type="match status" value="1"/>
</dbReference>
<feature type="binding site" evidence="7">
    <location>
        <position position="49"/>
    </location>
    <ligand>
        <name>ATP</name>
        <dbReference type="ChEBI" id="CHEBI:30616"/>
    </ligand>
</feature>
<feature type="transmembrane region" description="Helical" evidence="9">
    <location>
        <begin position="488"/>
        <end position="509"/>
    </location>
</feature>
<dbReference type="Pfam" id="PF00069">
    <property type="entry name" value="Pkinase"/>
    <property type="match status" value="1"/>
</dbReference>
<protein>
    <recommendedName>
        <fullName evidence="1">non-specific serine/threonine protein kinase</fullName>
        <ecNumber evidence="1">2.7.11.1</ecNumber>
    </recommendedName>
</protein>
<keyword evidence="9" id="KW-0812">Transmembrane</keyword>
<keyword evidence="9" id="KW-0472">Membrane</keyword>
<evidence type="ECO:0000256" key="3">
    <source>
        <dbReference type="ARBA" id="ARBA00022679"/>
    </source>
</evidence>
<evidence type="ECO:0000256" key="1">
    <source>
        <dbReference type="ARBA" id="ARBA00012513"/>
    </source>
</evidence>
<keyword evidence="9" id="KW-1133">Transmembrane helix</keyword>
<feature type="domain" description="Protein kinase" evidence="10">
    <location>
        <begin position="20"/>
        <end position="278"/>
    </location>
</feature>
<name>A0ABV3B1J1_9ACTN</name>
<dbReference type="Gene3D" id="3.40.1000.10">
    <property type="entry name" value="Mog1/PsbP, alpha/beta/alpha sandwich"/>
    <property type="match status" value="1"/>
</dbReference>
<evidence type="ECO:0000256" key="5">
    <source>
        <dbReference type="ARBA" id="ARBA00022777"/>
    </source>
</evidence>
<keyword evidence="12" id="KW-1185">Reference proteome</keyword>
<evidence type="ECO:0000256" key="8">
    <source>
        <dbReference type="SAM" id="MobiDB-lite"/>
    </source>
</evidence>
<dbReference type="InterPro" id="IPR017441">
    <property type="entry name" value="Protein_kinase_ATP_BS"/>
</dbReference>
<feature type="region of interest" description="Disordered" evidence="8">
    <location>
        <begin position="277"/>
        <end position="482"/>
    </location>
</feature>
<dbReference type="EC" id="2.7.11.1" evidence="1"/>
<evidence type="ECO:0000259" key="10">
    <source>
        <dbReference type="PROSITE" id="PS50011"/>
    </source>
</evidence>
<dbReference type="Gene3D" id="3.30.200.20">
    <property type="entry name" value="Phosphorylase Kinase, domain 1"/>
    <property type="match status" value="1"/>
</dbReference>
<dbReference type="SMART" id="SM00220">
    <property type="entry name" value="S_TKc"/>
    <property type="match status" value="1"/>
</dbReference>
<feature type="region of interest" description="Disordered" evidence="8">
    <location>
        <begin position="511"/>
        <end position="546"/>
    </location>
</feature>
<keyword evidence="3" id="KW-0808">Transferase</keyword>
<evidence type="ECO:0000256" key="2">
    <source>
        <dbReference type="ARBA" id="ARBA00022527"/>
    </source>
</evidence>
<feature type="compositionally biased region" description="Low complexity" evidence="8">
    <location>
        <begin position="287"/>
        <end position="317"/>
    </location>
</feature>
<reference evidence="11 12" key="1">
    <citation type="submission" date="2024-06" db="EMBL/GenBank/DDBJ databases">
        <title>The Natural Products Discovery Center: Release of the First 8490 Sequenced Strains for Exploring Actinobacteria Biosynthetic Diversity.</title>
        <authorList>
            <person name="Kalkreuter E."/>
            <person name="Kautsar S.A."/>
            <person name="Yang D."/>
            <person name="Bader C.D."/>
            <person name="Teijaro C.N."/>
            <person name="Fluegel L."/>
            <person name="Davis C.M."/>
            <person name="Simpson J.R."/>
            <person name="Lauterbach L."/>
            <person name="Steele A.D."/>
            <person name="Gui C."/>
            <person name="Meng S."/>
            <person name="Li G."/>
            <person name="Viehrig K."/>
            <person name="Ye F."/>
            <person name="Su P."/>
            <person name="Kiefer A.F."/>
            <person name="Nichols A."/>
            <person name="Cepeda A.J."/>
            <person name="Yan W."/>
            <person name="Fan B."/>
            <person name="Jiang Y."/>
            <person name="Adhikari A."/>
            <person name="Zheng C.-J."/>
            <person name="Schuster L."/>
            <person name="Cowan T.M."/>
            <person name="Smanski M.J."/>
            <person name="Chevrette M.G."/>
            <person name="De Carvalho L.P.S."/>
            <person name="Shen B."/>
        </authorList>
    </citation>
    <scope>NUCLEOTIDE SEQUENCE [LARGE SCALE GENOMIC DNA]</scope>
    <source>
        <strain evidence="11 12">NPDC046851</strain>
    </source>
</reference>
<dbReference type="PANTHER" id="PTHR43289:SF6">
    <property type="entry name" value="SERINE_THREONINE-PROTEIN KINASE NEKL-3"/>
    <property type="match status" value="1"/>
</dbReference>
<dbReference type="PROSITE" id="PS00107">
    <property type="entry name" value="PROTEIN_KINASE_ATP"/>
    <property type="match status" value="1"/>
</dbReference>
<comment type="caution">
    <text evidence="11">The sequence shown here is derived from an EMBL/GenBank/DDBJ whole genome shotgun (WGS) entry which is preliminary data.</text>
</comment>
<dbReference type="CDD" id="cd14014">
    <property type="entry name" value="STKc_PknB_like"/>
    <property type="match status" value="1"/>
</dbReference>
<evidence type="ECO:0000256" key="9">
    <source>
        <dbReference type="SAM" id="Phobius"/>
    </source>
</evidence>
<keyword evidence="6 7" id="KW-0067">ATP-binding</keyword>
<feature type="compositionally biased region" description="Pro residues" evidence="8">
    <location>
        <begin position="455"/>
        <end position="477"/>
    </location>
</feature>
<organism evidence="11 12">
    <name type="scientific">Streptomyces neyagawaensis</name>
    <dbReference type="NCBI Taxonomy" id="42238"/>
    <lineage>
        <taxon>Bacteria</taxon>
        <taxon>Bacillati</taxon>
        <taxon>Actinomycetota</taxon>
        <taxon>Actinomycetes</taxon>
        <taxon>Kitasatosporales</taxon>
        <taxon>Streptomycetaceae</taxon>
        <taxon>Streptomyces</taxon>
    </lineage>
</organism>
<dbReference type="EMBL" id="JBEYXT010000077">
    <property type="protein sequence ID" value="MEU6803001.1"/>
    <property type="molecule type" value="Genomic_DNA"/>
</dbReference>
<feature type="compositionally biased region" description="Low complexity" evidence="8">
    <location>
        <begin position="520"/>
        <end position="530"/>
    </location>
</feature>
<keyword evidence="2" id="KW-0723">Serine/threonine-protein kinase</keyword>
<sequence>MGVPGTTRGGVPGLVVAGRYTLVESIGQGGMGRVWRAADEILDRQVAVKEMRIDGLDPEDTRTRRERTLREARATARIDHPHVVRIYDVVDEGERLWIVMELVDGRSLERLLFEDGPLDVRETARIGLELVDALGQVHAQGVLHRDIKPANVLVRRTGGRRVVLTDFGIAAIQDAEALTVAGMLVGSPDYMAPERVSGRPQGPPSDLWSLGATLCAALGGRSPFSRTTTLATLHAVLYEEPELPATAGDLYDVLAALLEKDPDVRPGLPELTTALQTIATPPPAPPTATVTLEPPTTPRGAPEPGGAAAIAADSRAGVPEAPDPRAAGSNGAGSPITGRDTPDPRVARTDGPDPRAAETDAPDQRTVGRTVGPEPAGTEPPVTPAEPSREPTLTVQPTPMPPTPAQPTPTPTVSNAPVQPTPTPTVLNAPETPPATDPEPEASAAAPPLDTPELPTRPRPAPTPPGDLLGPPLPARPAEPRRNRRRTVLIAAAGVAVAGVLAAVLVPTLGASSDDRRKASPSTLSSSSPTVAGTSRPPTLPPGARTEAGVFAWVPPDGFSREVHAGAEVHYTSPDARQEIVGKASLARGDLLAQWEKKEESTSKGPGYQRIRLEETEFRGRPAVVWEYTVTAQELPWHVRSLGFNTGGKSYQLTTWYHPDIEDRALPVYKKVEKSFTPL</sequence>
<evidence type="ECO:0000256" key="4">
    <source>
        <dbReference type="ARBA" id="ARBA00022741"/>
    </source>
</evidence>
<evidence type="ECO:0000313" key="11">
    <source>
        <dbReference type="EMBL" id="MEU6803001.1"/>
    </source>
</evidence>
<keyword evidence="4 7" id="KW-0547">Nucleotide-binding</keyword>
<feature type="compositionally biased region" description="Low complexity" evidence="8">
    <location>
        <begin position="441"/>
        <end position="454"/>
    </location>
</feature>
<evidence type="ECO:0000256" key="6">
    <source>
        <dbReference type="ARBA" id="ARBA00022840"/>
    </source>
</evidence>
<evidence type="ECO:0000256" key="7">
    <source>
        <dbReference type="PROSITE-ProRule" id="PRU10141"/>
    </source>
</evidence>
<dbReference type="PANTHER" id="PTHR43289">
    <property type="entry name" value="MITOGEN-ACTIVATED PROTEIN KINASE KINASE KINASE 20-RELATED"/>
    <property type="match status" value="1"/>
</dbReference>
<evidence type="ECO:0000313" key="12">
    <source>
        <dbReference type="Proteomes" id="UP001551189"/>
    </source>
</evidence>